<dbReference type="EMBL" id="JAMZFT010000001">
    <property type="protein sequence ID" value="MCP1336120.1"/>
    <property type="molecule type" value="Genomic_DNA"/>
</dbReference>
<dbReference type="GO" id="GO:0042597">
    <property type="term" value="C:periplasmic space"/>
    <property type="evidence" value="ECO:0007669"/>
    <property type="project" value="InterPro"/>
</dbReference>
<evidence type="ECO:0000256" key="1">
    <source>
        <dbReference type="ARBA" id="ARBA00007734"/>
    </source>
</evidence>
<dbReference type="Gene3D" id="1.10.530.10">
    <property type="match status" value="1"/>
</dbReference>
<evidence type="ECO:0000256" key="3">
    <source>
        <dbReference type="ARBA" id="ARBA00022729"/>
    </source>
</evidence>
<dbReference type="AlphaFoldDB" id="A0A9J6PE65"/>
<reference evidence="6" key="1">
    <citation type="submission" date="2022-06" db="EMBL/GenBank/DDBJ databases">
        <title>Isolation and Genomics of Futiania mangrovii gen. nov., sp. nov., a Rare and Metabolically-versatile member in the Class Alphaproteobacteria.</title>
        <authorList>
            <person name="Liu L."/>
            <person name="Huang W.-C."/>
            <person name="Pan J."/>
            <person name="Li J."/>
            <person name="Huang Y."/>
            <person name="Du H."/>
            <person name="Liu Y."/>
            <person name="Li M."/>
        </authorList>
    </citation>
    <scope>NUCLEOTIDE SEQUENCE</scope>
    <source>
        <strain evidence="6">FT118</strain>
    </source>
</reference>
<sequence>MRSVFAARVLLPLALALVPATLTSAREISAATVPLSVPKPGFRTEAFARAADAIAAAREGDWLRAKAAAARSGLPVANDVVRWLAFTENGEAYAFSELRAFLDSHPHWPGQWRIVRAAEKAALEQATHAEALAWFERHPPRTGPGMQRLGEALIATGKRAEGLATIRRAWREGHFSSTGERAFLDAHATHLQTADHVTRLDRLLWEGELSQAADLLTLVPGDARAVAEARIAQQRRARDADRLWSRLPASAQAQPGAAFDRARLLQRKGEYLEAISVLDRVKDTPPPFGAEGAWRIRHYLAREGLDLDNPRAAYAAASNHGLTEGVEFAEAEWLLGWIALRFLDDPARALPHFVRLFEGVSSPISLSRGAYWAGRAAEAQGDASAARGWYGKAAEHLFTYYGQLAGEKLGIGPTRLSAVPVPAAEDRRAFERRDLVQAARLLVELGLHDMADSVLFALARQLETAVDQVLLGEIVGDLDRDHRRVLLGKLAIRDGVLVPDNAFPLYGFPTFAEAREPELALVHALSRQESALNPFAVSPAGARGLMQLMPDTARAVASTLDLKFDADLLTADPAYNATLGMAHLRELLERYNGSYILTLAAYNAGPARPDEWIRRFGDPRDPAVDPVDWVERIPFSETRNYVQRIIESLQVYRARLDDGTLRLNTTRDLSRGNRP</sequence>
<dbReference type="PANTHER" id="PTHR37423">
    <property type="entry name" value="SOLUBLE LYTIC MUREIN TRANSGLYCOSYLASE-RELATED"/>
    <property type="match status" value="1"/>
</dbReference>
<dbReference type="PROSITE" id="PS00922">
    <property type="entry name" value="TRANSGLYCOSYLASE"/>
    <property type="match status" value="1"/>
</dbReference>
<dbReference type="Gene3D" id="1.25.20.10">
    <property type="entry name" value="Bacterial muramidases"/>
    <property type="match status" value="1"/>
</dbReference>
<comment type="caution">
    <text evidence="6">The sequence shown here is derived from an EMBL/GenBank/DDBJ whole genome shotgun (WGS) entry which is preliminary data.</text>
</comment>
<dbReference type="InterPro" id="IPR008258">
    <property type="entry name" value="Transglycosylase_SLT_dom_1"/>
</dbReference>
<protein>
    <submittedName>
        <fullName evidence="6">Lytic transglycosylase domain-containing protein</fullName>
    </submittedName>
</protein>
<organism evidence="6 7">
    <name type="scientific">Futiania mangrovi</name>
    <dbReference type="NCBI Taxonomy" id="2959716"/>
    <lineage>
        <taxon>Bacteria</taxon>
        <taxon>Pseudomonadati</taxon>
        <taxon>Pseudomonadota</taxon>
        <taxon>Alphaproteobacteria</taxon>
        <taxon>Futianiales</taxon>
        <taxon>Futianiaceae</taxon>
        <taxon>Futiania</taxon>
    </lineage>
</organism>
<comment type="similarity">
    <text evidence="2">Belongs to the virb1 family.</text>
</comment>
<dbReference type="GO" id="GO:0008933">
    <property type="term" value="F:peptidoglycan lytic transglycosylase activity"/>
    <property type="evidence" value="ECO:0007669"/>
    <property type="project" value="InterPro"/>
</dbReference>
<evidence type="ECO:0000313" key="7">
    <source>
        <dbReference type="Proteomes" id="UP001055804"/>
    </source>
</evidence>
<dbReference type="SUPFAM" id="SSF53955">
    <property type="entry name" value="Lysozyme-like"/>
    <property type="match status" value="1"/>
</dbReference>
<evidence type="ECO:0000256" key="4">
    <source>
        <dbReference type="SAM" id="SignalP"/>
    </source>
</evidence>
<feature type="signal peptide" evidence="4">
    <location>
        <begin position="1"/>
        <end position="25"/>
    </location>
</feature>
<dbReference type="GO" id="GO:0016020">
    <property type="term" value="C:membrane"/>
    <property type="evidence" value="ECO:0007669"/>
    <property type="project" value="InterPro"/>
</dbReference>
<evidence type="ECO:0000313" key="6">
    <source>
        <dbReference type="EMBL" id="MCP1336120.1"/>
    </source>
</evidence>
<dbReference type="InterPro" id="IPR000189">
    <property type="entry name" value="Transglyc_AS"/>
</dbReference>
<evidence type="ECO:0000259" key="5">
    <source>
        <dbReference type="Pfam" id="PF01464"/>
    </source>
</evidence>
<feature type="domain" description="Transglycosylase SLT" evidence="5">
    <location>
        <begin position="515"/>
        <end position="618"/>
    </location>
</feature>
<dbReference type="Pfam" id="PF01464">
    <property type="entry name" value="SLT"/>
    <property type="match status" value="1"/>
</dbReference>
<dbReference type="GO" id="GO:0000270">
    <property type="term" value="P:peptidoglycan metabolic process"/>
    <property type="evidence" value="ECO:0007669"/>
    <property type="project" value="InterPro"/>
</dbReference>
<accession>A0A9J6PE65</accession>
<dbReference type="InterPro" id="IPR008939">
    <property type="entry name" value="Lytic_TGlycosylase_superhlx_U"/>
</dbReference>
<dbReference type="RefSeq" id="WP_269332034.1">
    <property type="nucleotide sequence ID" value="NZ_JAMZFT010000001.1"/>
</dbReference>
<gene>
    <name evidence="6" type="ORF">NJQ99_06865</name>
</gene>
<dbReference type="InterPro" id="IPR023346">
    <property type="entry name" value="Lysozyme-like_dom_sf"/>
</dbReference>
<proteinExistence type="inferred from homology"/>
<evidence type="ECO:0000256" key="2">
    <source>
        <dbReference type="ARBA" id="ARBA00009387"/>
    </source>
</evidence>
<dbReference type="GO" id="GO:0004553">
    <property type="term" value="F:hydrolase activity, hydrolyzing O-glycosyl compounds"/>
    <property type="evidence" value="ECO:0007669"/>
    <property type="project" value="InterPro"/>
</dbReference>
<comment type="similarity">
    <text evidence="1">Belongs to the transglycosylase Slt family.</text>
</comment>
<dbReference type="PANTHER" id="PTHR37423:SF2">
    <property type="entry name" value="MEMBRANE-BOUND LYTIC MUREIN TRANSGLYCOSYLASE C"/>
    <property type="match status" value="1"/>
</dbReference>
<feature type="chain" id="PRO_5039922856" evidence="4">
    <location>
        <begin position="26"/>
        <end position="675"/>
    </location>
</feature>
<dbReference type="SUPFAM" id="SSF48435">
    <property type="entry name" value="Bacterial muramidases"/>
    <property type="match status" value="1"/>
</dbReference>
<dbReference type="CDD" id="cd13401">
    <property type="entry name" value="Slt70-like"/>
    <property type="match status" value="1"/>
</dbReference>
<name>A0A9J6PE65_9PROT</name>
<dbReference type="Proteomes" id="UP001055804">
    <property type="component" value="Unassembled WGS sequence"/>
</dbReference>
<keyword evidence="7" id="KW-1185">Reference proteome</keyword>
<keyword evidence="3 4" id="KW-0732">Signal</keyword>